<proteinExistence type="predicted"/>
<keyword evidence="2" id="KW-1185">Reference proteome</keyword>
<evidence type="ECO:0000313" key="1">
    <source>
        <dbReference type="EMBL" id="KTD84647.1"/>
    </source>
</evidence>
<comment type="caution">
    <text evidence="1">The sequence shown here is derived from an EMBL/GenBank/DDBJ whole genome shotgun (WGS) entry which is preliminary data.</text>
</comment>
<dbReference type="OrthoDB" id="2594765at2"/>
<evidence type="ECO:0008006" key="3">
    <source>
        <dbReference type="Google" id="ProtNLM"/>
    </source>
</evidence>
<gene>
    <name evidence="1" type="ORF">UQ64_23625</name>
</gene>
<evidence type="ECO:0000313" key="2">
    <source>
        <dbReference type="Proteomes" id="UP000054709"/>
    </source>
</evidence>
<name>A0A0W1ATL4_9BACL</name>
<reference evidence="1 2" key="1">
    <citation type="journal article" date="2015" name="Int. Biodeterior. Biodegradation">
        <title>Physiological and genetic screening methods for the isolation of methyl tert-butyl ether-degrading bacteria for bioremediation purposes.</title>
        <authorList>
            <person name="Guisado I.M."/>
            <person name="Purswani J."/>
            <person name="Gonzalez Lopez J."/>
            <person name="Pozo C."/>
        </authorList>
    </citation>
    <scope>NUCLEOTIDE SEQUENCE [LARGE SCALE GENOMIC DNA]</scope>
    <source>
        <strain evidence="1 2">SH7</strain>
    </source>
</reference>
<protein>
    <recommendedName>
        <fullName evidence="3">DUF4367 domain-containing protein</fullName>
    </recommendedName>
</protein>
<dbReference type="AlphaFoldDB" id="A0A0W1ATL4"/>
<dbReference type="EMBL" id="LCZJ02000033">
    <property type="protein sequence ID" value="KTD84647.1"/>
    <property type="molecule type" value="Genomic_DNA"/>
</dbReference>
<sequence length="290" mass="32530">MNNRKMLIAMTSMTLMFGLGYGFKGEAYAEKSVTQSAEETAIKAEVKYIAQGIDEAAKAKTDQEQKKFKNLKDLQQKALSEKLNPGEIRYVYINDKEYQAYAKGSPTTGAYYSLSFNTYNEYVEKYAAGNTSMPLQLQEPPEGYIFFMAIVSPYMTKKEQDKIYYQVIAEGKASDKKIYVKKLQEKRTAINIIYNMTTEKNGKRGVLAIAAEPAGPKDTTVESEPANAQSQKLKVSGQEVVYTPIDKMEYKSVAWMNPKTRVNYIIRETGGHLTKEDLIALAGQIIEASA</sequence>
<dbReference type="RefSeq" id="WP_060625355.1">
    <property type="nucleotide sequence ID" value="NZ_LCZJ02000033.1"/>
</dbReference>
<organism evidence="1 2">
    <name type="scientific">Paenibacillus etheri</name>
    <dbReference type="NCBI Taxonomy" id="1306852"/>
    <lineage>
        <taxon>Bacteria</taxon>
        <taxon>Bacillati</taxon>
        <taxon>Bacillota</taxon>
        <taxon>Bacilli</taxon>
        <taxon>Bacillales</taxon>
        <taxon>Paenibacillaceae</taxon>
        <taxon>Paenibacillus</taxon>
    </lineage>
</organism>
<dbReference type="Proteomes" id="UP000054709">
    <property type="component" value="Unassembled WGS sequence"/>
</dbReference>
<accession>A0A0W1ATL4</accession>